<dbReference type="AlphaFoldDB" id="A0A8S0XM88"/>
<comment type="caution">
    <text evidence="3">The sequence shown here is derived from an EMBL/GenBank/DDBJ whole genome shotgun (WGS) entry which is preliminary data.</text>
</comment>
<evidence type="ECO:0000313" key="3">
    <source>
        <dbReference type="EMBL" id="CAA7266003.1"/>
    </source>
</evidence>
<proteinExistence type="predicted"/>
<dbReference type="Gene3D" id="3.40.50.300">
    <property type="entry name" value="P-loop containing nucleotide triphosphate hydrolases"/>
    <property type="match status" value="1"/>
</dbReference>
<accession>A0A8S0XM88</accession>
<dbReference type="SUPFAM" id="SSF52540">
    <property type="entry name" value="P-loop containing nucleoside triphosphate hydrolases"/>
    <property type="match status" value="1"/>
</dbReference>
<dbReference type="PANTHER" id="PTHR43977">
    <property type="entry name" value="STRUCTURAL MAINTENANCE OF CHROMOSOMES PROTEIN 3"/>
    <property type="match status" value="1"/>
</dbReference>
<evidence type="ECO:0000256" key="1">
    <source>
        <dbReference type="SAM" id="MobiDB-lite"/>
    </source>
</evidence>
<feature type="domain" description="RecF/RecN/SMC N-terminal" evidence="2">
    <location>
        <begin position="2"/>
        <end position="67"/>
    </location>
</feature>
<dbReference type="EMBL" id="CACVBS010000052">
    <property type="protein sequence ID" value="CAA7266003.1"/>
    <property type="molecule type" value="Genomic_DNA"/>
</dbReference>
<protein>
    <recommendedName>
        <fullName evidence="2">RecF/RecN/SMC N-terminal domain-containing protein</fullName>
    </recommendedName>
</protein>
<feature type="compositionally biased region" description="Polar residues" evidence="1">
    <location>
        <begin position="96"/>
        <end position="106"/>
    </location>
</feature>
<evidence type="ECO:0000259" key="2">
    <source>
        <dbReference type="Pfam" id="PF02463"/>
    </source>
</evidence>
<dbReference type="Proteomes" id="UP000467700">
    <property type="component" value="Unassembled WGS sequence"/>
</dbReference>
<dbReference type="InterPro" id="IPR003395">
    <property type="entry name" value="RecF/RecN/SMC_N"/>
</dbReference>
<dbReference type="OrthoDB" id="431497at2759"/>
<dbReference type="InterPro" id="IPR027417">
    <property type="entry name" value="P-loop_NTPase"/>
</dbReference>
<sequence length="115" mass="12884">MYIKTLIIQGFKLYRNQTQIEPFFPRHNVVVGRNGSGKSNFFAAIRFVLSDAYTSMSREDRQALLHEGVMVAATLSALGEQHKLIGFTNLILAPQSKSSDNSNNRFPTGHDEVIL</sequence>
<keyword evidence="4" id="KW-1185">Reference proteome</keyword>
<feature type="region of interest" description="Disordered" evidence="1">
    <location>
        <begin position="96"/>
        <end position="115"/>
    </location>
</feature>
<evidence type="ECO:0000313" key="4">
    <source>
        <dbReference type="Proteomes" id="UP000467700"/>
    </source>
</evidence>
<dbReference type="Pfam" id="PF02463">
    <property type="entry name" value="SMC_N"/>
    <property type="match status" value="1"/>
</dbReference>
<gene>
    <name evidence="3" type="ORF">AAE3_LOCUS8341</name>
</gene>
<organism evidence="3 4">
    <name type="scientific">Cyclocybe aegerita</name>
    <name type="common">Black poplar mushroom</name>
    <name type="synonym">Agrocybe aegerita</name>
    <dbReference type="NCBI Taxonomy" id="1973307"/>
    <lineage>
        <taxon>Eukaryota</taxon>
        <taxon>Fungi</taxon>
        <taxon>Dikarya</taxon>
        <taxon>Basidiomycota</taxon>
        <taxon>Agaricomycotina</taxon>
        <taxon>Agaricomycetes</taxon>
        <taxon>Agaricomycetidae</taxon>
        <taxon>Agaricales</taxon>
        <taxon>Agaricineae</taxon>
        <taxon>Bolbitiaceae</taxon>
        <taxon>Cyclocybe</taxon>
    </lineage>
</organism>
<name>A0A8S0XM88_CYCAE</name>
<reference evidence="3 4" key="1">
    <citation type="submission" date="2020-01" db="EMBL/GenBank/DDBJ databases">
        <authorList>
            <person name="Gupta K D."/>
        </authorList>
    </citation>
    <scope>NUCLEOTIDE SEQUENCE [LARGE SCALE GENOMIC DNA]</scope>
</reference>